<dbReference type="OrthoDB" id="2162449at2759"/>
<feature type="compositionally biased region" description="Polar residues" evidence="8">
    <location>
        <begin position="190"/>
        <end position="202"/>
    </location>
</feature>
<keyword evidence="11" id="KW-1185">Reference proteome</keyword>
<dbReference type="Pfam" id="PF00334">
    <property type="entry name" value="NDK"/>
    <property type="match status" value="1"/>
</dbReference>
<protein>
    <recommendedName>
        <fullName evidence="2">Nucleoside diphosphate kinase</fullName>
    </recommendedName>
</protein>
<comment type="caution">
    <text evidence="7">Lacks conserved residue(s) required for the propagation of feature annotation.</text>
</comment>
<dbReference type="InterPro" id="IPR036850">
    <property type="entry name" value="NDK-like_dom_sf"/>
</dbReference>
<dbReference type="AlphaFoldDB" id="A0A1C7M2Q3"/>
<evidence type="ECO:0000256" key="6">
    <source>
        <dbReference type="ARBA" id="ARBA00022840"/>
    </source>
</evidence>
<keyword evidence="6" id="KW-0067">ATP-binding</keyword>
<dbReference type="EMBL" id="LUGG01000011">
    <property type="protein sequence ID" value="OBZ71221.1"/>
    <property type="molecule type" value="Genomic_DNA"/>
</dbReference>
<accession>A0A1C7M2Q3</accession>
<evidence type="ECO:0000256" key="4">
    <source>
        <dbReference type="ARBA" id="ARBA00022741"/>
    </source>
</evidence>
<dbReference type="Proteomes" id="UP000092993">
    <property type="component" value="Unassembled WGS sequence"/>
</dbReference>
<dbReference type="SMART" id="SM00562">
    <property type="entry name" value="NDK"/>
    <property type="match status" value="1"/>
</dbReference>
<feature type="compositionally biased region" description="Polar residues" evidence="8">
    <location>
        <begin position="359"/>
        <end position="375"/>
    </location>
</feature>
<feature type="region of interest" description="Disordered" evidence="8">
    <location>
        <begin position="305"/>
        <end position="487"/>
    </location>
</feature>
<feature type="compositionally biased region" description="Polar residues" evidence="8">
    <location>
        <begin position="387"/>
        <end position="422"/>
    </location>
</feature>
<dbReference type="PROSITE" id="PS51374">
    <property type="entry name" value="NDPK_LIKE"/>
    <property type="match status" value="1"/>
</dbReference>
<evidence type="ECO:0000256" key="3">
    <source>
        <dbReference type="ARBA" id="ARBA00022679"/>
    </source>
</evidence>
<dbReference type="SUPFAM" id="SSF54919">
    <property type="entry name" value="Nucleoside diphosphate kinase, NDK"/>
    <property type="match status" value="1"/>
</dbReference>
<dbReference type="GO" id="GO:0005524">
    <property type="term" value="F:ATP binding"/>
    <property type="evidence" value="ECO:0007669"/>
    <property type="project" value="UniProtKB-KW"/>
</dbReference>
<evidence type="ECO:0000256" key="1">
    <source>
        <dbReference type="ARBA" id="ARBA00008142"/>
    </source>
</evidence>
<comment type="similarity">
    <text evidence="1 7">Belongs to the NDK family.</text>
</comment>
<proteinExistence type="inferred from homology"/>
<feature type="domain" description="Nucleoside diphosphate kinase-like" evidence="9">
    <location>
        <begin position="26"/>
        <end position="157"/>
    </location>
</feature>
<dbReference type="Gene3D" id="3.30.70.141">
    <property type="entry name" value="Nucleoside diphosphate kinase-like domain"/>
    <property type="match status" value="1"/>
</dbReference>
<dbReference type="OMA" id="PSSFMFR"/>
<evidence type="ECO:0000256" key="5">
    <source>
        <dbReference type="ARBA" id="ARBA00022777"/>
    </source>
</evidence>
<dbReference type="STRING" id="5627.A0A1C7M2Q3"/>
<evidence type="ECO:0000256" key="7">
    <source>
        <dbReference type="PROSITE-ProRule" id="PRU00706"/>
    </source>
</evidence>
<dbReference type="PANTHER" id="PTHR46161">
    <property type="entry name" value="NUCLEOSIDE DIPHOSPHATE KINASE"/>
    <property type="match status" value="1"/>
</dbReference>
<keyword evidence="4" id="KW-0547">Nucleotide-binding</keyword>
<feature type="region of interest" description="Disordered" evidence="8">
    <location>
        <begin position="187"/>
        <end position="219"/>
    </location>
</feature>
<keyword evidence="5" id="KW-0418">Kinase</keyword>
<dbReference type="GO" id="GO:0016301">
    <property type="term" value="F:kinase activity"/>
    <property type="evidence" value="ECO:0007669"/>
    <property type="project" value="UniProtKB-KW"/>
</dbReference>
<reference evidence="10 11" key="1">
    <citation type="submission" date="2016-03" db="EMBL/GenBank/DDBJ databases">
        <title>Whole genome sequencing of Grifola frondosa 9006-11.</title>
        <authorList>
            <person name="Min B."/>
            <person name="Park H."/>
            <person name="Kim J.-G."/>
            <person name="Cho H."/>
            <person name="Oh Y.-L."/>
            <person name="Kong W.-S."/>
            <person name="Choi I.-G."/>
        </authorList>
    </citation>
    <scope>NUCLEOTIDE SEQUENCE [LARGE SCALE GENOMIC DNA]</scope>
    <source>
        <strain evidence="10 11">9006-11</strain>
    </source>
</reference>
<organism evidence="10 11">
    <name type="scientific">Grifola frondosa</name>
    <name type="common">Maitake</name>
    <name type="synonym">Polyporus frondosus</name>
    <dbReference type="NCBI Taxonomy" id="5627"/>
    <lineage>
        <taxon>Eukaryota</taxon>
        <taxon>Fungi</taxon>
        <taxon>Dikarya</taxon>
        <taxon>Basidiomycota</taxon>
        <taxon>Agaricomycotina</taxon>
        <taxon>Agaricomycetes</taxon>
        <taxon>Polyporales</taxon>
        <taxon>Grifolaceae</taxon>
        <taxon>Grifola</taxon>
    </lineage>
</organism>
<feature type="compositionally biased region" description="Low complexity" evidence="8">
    <location>
        <begin position="458"/>
        <end position="487"/>
    </location>
</feature>
<feature type="compositionally biased region" description="Low complexity" evidence="8">
    <location>
        <begin position="1"/>
        <end position="12"/>
    </location>
</feature>
<dbReference type="PANTHER" id="PTHR46161:SF3">
    <property type="entry name" value="NUCLEOSIDE DIPHOSPHATE KINASE DDB_G0292928-RELATED"/>
    <property type="match status" value="1"/>
</dbReference>
<name>A0A1C7M2Q3_GRIFR</name>
<feature type="region of interest" description="Disordered" evidence="8">
    <location>
        <begin position="1"/>
        <end position="24"/>
    </location>
</feature>
<evidence type="ECO:0000313" key="10">
    <source>
        <dbReference type="EMBL" id="OBZ71221.1"/>
    </source>
</evidence>
<gene>
    <name evidence="10" type="primary">NME8</name>
    <name evidence="10" type="ORF">A0H81_08432</name>
</gene>
<evidence type="ECO:0000259" key="9">
    <source>
        <dbReference type="SMART" id="SM00562"/>
    </source>
</evidence>
<keyword evidence="3" id="KW-0808">Transferase</keyword>
<comment type="caution">
    <text evidence="10">The sequence shown here is derived from an EMBL/GenBank/DDBJ whole genome shotgun (WGS) entry which is preliminary data.</text>
</comment>
<evidence type="ECO:0000313" key="11">
    <source>
        <dbReference type="Proteomes" id="UP000092993"/>
    </source>
</evidence>
<evidence type="ECO:0000256" key="8">
    <source>
        <dbReference type="SAM" id="MobiDB-lite"/>
    </source>
</evidence>
<evidence type="ECO:0000256" key="2">
    <source>
        <dbReference type="ARBA" id="ARBA00017632"/>
    </source>
</evidence>
<sequence length="487" mass="52279">MSAPSLPSSPLSETPGEARTSPLPSRTVAIIKNHALNNRFDIELRISEAGFEIVKERQMEFDVETDPDTLYDLFGEDYESFAEGPVWVYVLERRRAVEVWHSLMGAADPEVARQDTPHSLRALYGISLAQNAVMGSPDAQSAEVQIEAIFASSPPFPTTELPDVGYDDVTAGSLRSVSSSIMAALRNSHSDGTSTSGTQVNGKPSFKARPLPVTHAAPDIVPRMSRAAALRAGMTVETPKRAPPTKERLAQTFANRRDHYRRFYCTPCRGTAYDSRSVLRLGQKPPEVTRRSSIAGGLTEAAKATFEGVPGHKRRESIAVASTKPPAVAPRTNKSASLRQQKDTAPPSSFMFRKPVPQPTLSRSSSRQSLDNPGTTRPIITRPVSAASVQPNGTTRPALSRTTSLSNCPRPSVAPRTSTNGAVSRAAPRESTAETPAKPKPRLSVPPPTIQPRTNKSALLRAAKMAGAAITTPAKSKSAPVAKAVKV</sequence>
<dbReference type="InterPro" id="IPR034907">
    <property type="entry name" value="NDK-like_dom"/>
</dbReference>